<dbReference type="GO" id="GO:0005840">
    <property type="term" value="C:ribosome"/>
    <property type="evidence" value="ECO:0007669"/>
    <property type="project" value="UniProtKB-KW"/>
</dbReference>
<dbReference type="SUPFAM" id="SSF143800">
    <property type="entry name" value="L28p-like"/>
    <property type="match status" value="1"/>
</dbReference>
<dbReference type="GO" id="GO:1990904">
    <property type="term" value="C:ribonucleoprotein complex"/>
    <property type="evidence" value="ECO:0007669"/>
    <property type="project" value="UniProtKB-KW"/>
</dbReference>
<evidence type="ECO:0000256" key="4">
    <source>
        <dbReference type="ARBA" id="ARBA00035174"/>
    </source>
</evidence>
<dbReference type="HAMAP" id="MF_00373">
    <property type="entry name" value="Ribosomal_bL28"/>
    <property type="match status" value="1"/>
</dbReference>
<dbReference type="Pfam" id="PF00830">
    <property type="entry name" value="Ribosomal_L28"/>
    <property type="match status" value="1"/>
</dbReference>
<evidence type="ECO:0000256" key="5">
    <source>
        <dbReference type="HAMAP-Rule" id="MF_00373"/>
    </source>
</evidence>
<protein>
    <recommendedName>
        <fullName evidence="4 5">Large ribosomal subunit protein bL28</fullName>
    </recommendedName>
</protein>
<dbReference type="AlphaFoldDB" id="A0A2V1IHX7"/>
<keyword evidence="2 5" id="KW-0689">Ribosomal protein</keyword>
<evidence type="ECO:0000313" key="7">
    <source>
        <dbReference type="Proteomes" id="UP000244905"/>
    </source>
</evidence>
<dbReference type="InterPro" id="IPR026569">
    <property type="entry name" value="Ribosomal_bL28"/>
</dbReference>
<evidence type="ECO:0000313" key="6">
    <source>
        <dbReference type="EMBL" id="PWB00580.1"/>
    </source>
</evidence>
<proteinExistence type="inferred from homology"/>
<keyword evidence="7" id="KW-1185">Reference proteome</keyword>
<name>A0A2V1IHX7_9BACT</name>
<comment type="caution">
    <text evidence="6">The sequence shown here is derived from an EMBL/GenBank/DDBJ whole genome shotgun (WGS) entry which is preliminary data.</text>
</comment>
<sequence>MSKVCQITGKKAMVGNNVSHSKRRTKRKFDVNLFNKKFFWVEEQAWITLTISAAGLRTINKKGLDAAIKEAAAKGYITEIKYLDIL</sequence>
<dbReference type="GO" id="GO:0006412">
    <property type="term" value="P:translation"/>
    <property type="evidence" value="ECO:0007669"/>
    <property type="project" value="UniProtKB-UniRule"/>
</dbReference>
<dbReference type="GeneID" id="82527120"/>
<dbReference type="Gene3D" id="2.30.170.40">
    <property type="entry name" value="Ribosomal protein L28/L24"/>
    <property type="match status" value="1"/>
</dbReference>
<dbReference type="RefSeq" id="WP_107033238.1">
    <property type="nucleotide sequence ID" value="NZ_CAJSYL010000001.1"/>
</dbReference>
<reference evidence="7" key="1">
    <citation type="submission" date="2018-02" db="EMBL/GenBank/DDBJ databases">
        <authorList>
            <person name="Clavel T."/>
            <person name="Strowig T."/>
        </authorList>
    </citation>
    <scope>NUCLEOTIDE SEQUENCE [LARGE SCALE GENOMIC DNA]</scope>
    <source>
        <strain evidence="7">DSM 103720</strain>
    </source>
</reference>
<evidence type="ECO:0000256" key="2">
    <source>
        <dbReference type="ARBA" id="ARBA00022980"/>
    </source>
</evidence>
<comment type="similarity">
    <text evidence="1 5">Belongs to the bacterial ribosomal protein bL28 family.</text>
</comment>
<dbReference type="InterPro" id="IPR037147">
    <property type="entry name" value="Ribosomal_bL28_sf"/>
</dbReference>
<dbReference type="EMBL" id="PUEC01000037">
    <property type="protein sequence ID" value="PWB00580.1"/>
    <property type="molecule type" value="Genomic_DNA"/>
</dbReference>
<dbReference type="NCBIfam" id="TIGR00009">
    <property type="entry name" value="L28"/>
    <property type="match status" value="1"/>
</dbReference>
<dbReference type="Proteomes" id="UP000244905">
    <property type="component" value="Unassembled WGS sequence"/>
</dbReference>
<gene>
    <name evidence="5" type="primary">rpmB</name>
    <name evidence="6" type="ORF">C5O23_12360</name>
</gene>
<organism evidence="6 7">
    <name type="scientific">Duncaniella muris</name>
    <dbReference type="NCBI Taxonomy" id="2094150"/>
    <lineage>
        <taxon>Bacteria</taxon>
        <taxon>Pseudomonadati</taxon>
        <taxon>Bacteroidota</taxon>
        <taxon>Bacteroidia</taxon>
        <taxon>Bacteroidales</taxon>
        <taxon>Muribaculaceae</taxon>
        <taxon>Duncaniella</taxon>
    </lineage>
</organism>
<dbReference type="InterPro" id="IPR001383">
    <property type="entry name" value="Ribosomal_bL28_bact-type"/>
</dbReference>
<keyword evidence="3 5" id="KW-0687">Ribonucleoprotein</keyword>
<evidence type="ECO:0000256" key="1">
    <source>
        <dbReference type="ARBA" id="ARBA00008760"/>
    </source>
</evidence>
<dbReference type="InterPro" id="IPR034704">
    <property type="entry name" value="Ribosomal_bL28/bL31-like_sf"/>
</dbReference>
<accession>A0A2V1IHX7</accession>
<dbReference type="GO" id="GO:0003735">
    <property type="term" value="F:structural constituent of ribosome"/>
    <property type="evidence" value="ECO:0007669"/>
    <property type="project" value="InterPro"/>
</dbReference>
<dbReference type="PANTHER" id="PTHR13528">
    <property type="entry name" value="39S RIBOSOMAL PROTEIN L28, MITOCHONDRIAL"/>
    <property type="match status" value="1"/>
</dbReference>
<dbReference type="PANTHER" id="PTHR13528:SF2">
    <property type="entry name" value="LARGE RIBOSOMAL SUBUNIT PROTEIN BL28M"/>
    <property type="match status" value="1"/>
</dbReference>
<evidence type="ECO:0000256" key="3">
    <source>
        <dbReference type="ARBA" id="ARBA00023274"/>
    </source>
</evidence>